<feature type="region of interest" description="Disordered" evidence="1">
    <location>
        <begin position="137"/>
        <end position="160"/>
    </location>
</feature>
<dbReference type="AlphaFoldDB" id="A0A2S6NAS9"/>
<evidence type="ECO:0000313" key="2">
    <source>
        <dbReference type="EMBL" id="PPQ31716.1"/>
    </source>
</evidence>
<organism evidence="2 3">
    <name type="scientific">Rhodoblastus sphagnicola</name>
    <dbReference type="NCBI Taxonomy" id="333368"/>
    <lineage>
        <taxon>Bacteria</taxon>
        <taxon>Pseudomonadati</taxon>
        <taxon>Pseudomonadota</taxon>
        <taxon>Alphaproteobacteria</taxon>
        <taxon>Hyphomicrobiales</taxon>
        <taxon>Rhodoblastaceae</taxon>
        <taxon>Rhodoblastus</taxon>
    </lineage>
</organism>
<feature type="region of interest" description="Disordered" evidence="1">
    <location>
        <begin position="58"/>
        <end position="79"/>
    </location>
</feature>
<dbReference type="RefSeq" id="WP_104507399.1">
    <property type="nucleotide sequence ID" value="NZ_JACIGC010000068.1"/>
</dbReference>
<feature type="region of interest" description="Disordered" evidence="1">
    <location>
        <begin position="1"/>
        <end position="28"/>
    </location>
</feature>
<feature type="compositionally biased region" description="Polar residues" evidence="1">
    <location>
        <begin position="141"/>
        <end position="160"/>
    </location>
</feature>
<gene>
    <name evidence="2" type="ORF">CCR94_08235</name>
</gene>
<sequence>MPDARPGGFIPLFGASSEDYDKKSPDALPGCHDQTARAADADDKRPFILAFRQTGCPPASTKARIGGSDGAMPATMRGQPSAAFQAWRRSTSVAHPLDKIENELALPRIGDRQIGADQPGQFIADILRARHEDGAVVGGSLSKSKNSNRGACKTSAINSN</sequence>
<reference evidence="2 3" key="1">
    <citation type="journal article" date="2018" name="Arch. Microbiol.">
        <title>New insights into the metabolic potential of the phototrophic purple bacterium Rhodopila globiformis DSM 161(T) from its draft genome sequence and evidence for a vanadium-dependent nitrogenase.</title>
        <authorList>
            <person name="Imhoff J.F."/>
            <person name="Rahn T."/>
            <person name="Kunzel S."/>
            <person name="Neulinger S.C."/>
        </authorList>
    </citation>
    <scope>NUCLEOTIDE SEQUENCE [LARGE SCALE GENOMIC DNA]</scope>
    <source>
        <strain evidence="2 3">DSM 16996</strain>
    </source>
</reference>
<proteinExistence type="predicted"/>
<evidence type="ECO:0000313" key="3">
    <source>
        <dbReference type="Proteomes" id="UP000239089"/>
    </source>
</evidence>
<comment type="caution">
    <text evidence="2">The sequence shown here is derived from an EMBL/GenBank/DDBJ whole genome shotgun (WGS) entry which is preliminary data.</text>
</comment>
<dbReference type="Proteomes" id="UP000239089">
    <property type="component" value="Unassembled WGS sequence"/>
</dbReference>
<evidence type="ECO:0000256" key="1">
    <source>
        <dbReference type="SAM" id="MobiDB-lite"/>
    </source>
</evidence>
<keyword evidence="3" id="KW-1185">Reference proteome</keyword>
<dbReference type="EMBL" id="NHSJ01000052">
    <property type="protein sequence ID" value="PPQ31716.1"/>
    <property type="molecule type" value="Genomic_DNA"/>
</dbReference>
<accession>A0A2S6NAS9</accession>
<protein>
    <submittedName>
        <fullName evidence="2">Uncharacterized protein</fullName>
    </submittedName>
</protein>
<name>A0A2S6NAS9_9HYPH</name>